<accession>A0A1J1GQH1</accession>
<dbReference type="OrthoDB" id="10646864at2759"/>
<dbReference type="VEuPathDB" id="PlasmoDB:PGAL8A_00193600"/>
<evidence type="ECO:0000256" key="1">
    <source>
        <dbReference type="SAM" id="MobiDB-lite"/>
    </source>
</evidence>
<comment type="caution">
    <text evidence="2">The sequence shown here is derived from an EMBL/GenBank/DDBJ whole genome shotgun (WGS) entry which is preliminary data.</text>
</comment>
<protein>
    <submittedName>
        <fullName evidence="2">Asparagine-rich protein</fullName>
    </submittedName>
</protein>
<dbReference type="AlphaFoldDB" id="A0A1J1GQH1"/>
<feature type="compositionally biased region" description="Acidic residues" evidence="1">
    <location>
        <begin position="94"/>
        <end position="114"/>
    </location>
</feature>
<dbReference type="GeneID" id="39730461"/>
<organism evidence="2 3">
    <name type="scientific">Plasmodium gallinaceum</name>
    <dbReference type="NCBI Taxonomy" id="5849"/>
    <lineage>
        <taxon>Eukaryota</taxon>
        <taxon>Sar</taxon>
        <taxon>Alveolata</taxon>
        <taxon>Apicomplexa</taxon>
        <taxon>Aconoidasida</taxon>
        <taxon>Haemosporida</taxon>
        <taxon>Plasmodiidae</taxon>
        <taxon>Plasmodium</taxon>
        <taxon>Plasmodium (Haemamoeba)</taxon>
    </lineage>
</organism>
<feature type="compositionally biased region" description="Basic and acidic residues" evidence="1">
    <location>
        <begin position="115"/>
        <end position="138"/>
    </location>
</feature>
<name>A0A1J1GQH1_PLAGA</name>
<gene>
    <name evidence="2" type="primary">AARP</name>
    <name evidence="2" type="ORF">PGAL8A_00193600</name>
</gene>
<evidence type="ECO:0000313" key="2">
    <source>
        <dbReference type="EMBL" id="CRG94538.1"/>
    </source>
</evidence>
<dbReference type="Proteomes" id="UP000220797">
    <property type="component" value="Unassembled WGS sequence"/>
</dbReference>
<sequence length="192" mass="21567">MNANNIISILIVFIYYINSQQILRKRKFHNNSYLLNTEDKKLKNINNLKNIDSPNQIEFEYNATNSKNDNIFSLEKENKGSFILLSSKLKEKESDDDDDDGDEDDEDDDDDDDGEKEKEKENEENEKGNGKGDEKESRSNNNSNSVPYTALPPPPPPVPPPPHPIPPMTPSSIVGNVVSNVVTTGLKLIGIH</sequence>
<dbReference type="EMBL" id="CVMV01000029">
    <property type="protein sequence ID" value="CRG94538.1"/>
    <property type="molecule type" value="Genomic_DNA"/>
</dbReference>
<feature type="region of interest" description="Disordered" evidence="1">
    <location>
        <begin position="87"/>
        <end position="173"/>
    </location>
</feature>
<dbReference type="OMA" id="HDNADHV"/>
<feature type="compositionally biased region" description="Pro residues" evidence="1">
    <location>
        <begin position="150"/>
        <end position="169"/>
    </location>
</feature>
<evidence type="ECO:0000313" key="3">
    <source>
        <dbReference type="Proteomes" id="UP000220797"/>
    </source>
</evidence>
<dbReference type="RefSeq" id="XP_028527353.1">
    <property type="nucleotide sequence ID" value="XM_028670618.1"/>
</dbReference>
<keyword evidence="3" id="KW-1185">Reference proteome</keyword>
<proteinExistence type="predicted"/>
<reference evidence="2" key="1">
    <citation type="submission" date="2015-04" db="EMBL/GenBank/DDBJ databases">
        <authorList>
            <consortium name="Pathogen Informatics"/>
        </authorList>
    </citation>
    <scope>NUCLEOTIDE SEQUENCE [LARGE SCALE GENOMIC DNA]</scope>
    <source>
        <strain evidence="2">8A</strain>
    </source>
</reference>